<dbReference type="PANTHER" id="PTHR24414">
    <property type="entry name" value="F-BOX/KELCH-REPEAT PROTEIN SKIP4"/>
    <property type="match status" value="1"/>
</dbReference>
<dbReference type="SMART" id="SM00612">
    <property type="entry name" value="Kelch"/>
    <property type="match status" value="2"/>
</dbReference>
<evidence type="ECO:0000313" key="2">
    <source>
        <dbReference type="EMBL" id="JAU95152.1"/>
    </source>
</evidence>
<dbReference type="AlphaFoldDB" id="A0A1J3JT90"/>
<dbReference type="Gene3D" id="2.120.10.80">
    <property type="entry name" value="Kelch-type beta propeller"/>
    <property type="match status" value="1"/>
</dbReference>
<name>A0A1J3JT90_NOCCA</name>
<dbReference type="PANTHER" id="PTHR24414:SF91">
    <property type="entry name" value="(RAPE) HYPOTHETICAL PROTEIN"/>
    <property type="match status" value="1"/>
</dbReference>
<dbReference type="InterPro" id="IPR015915">
    <property type="entry name" value="Kelch-typ_b-propeller"/>
</dbReference>
<sequence>MIKKKKKKKKKAIGQLLVPIPDSNLSALPSLTTVAVGSEIYAIGGPVSGAPSSALRVLDCRSDTWRDAPSMNVARRYALSCVYDGKIYVTGGCKGVDDEAWAEVFDTKTQTWERLPDPGY</sequence>
<gene>
    <name evidence="2" type="ORF">MP_TR8356_c1_g1_i1_g.26679</name>
</gene>
<feature type="domain" description="FKB95-like N-terminal Kelch" evidence="1">
    <location>
        <begin position="4"/>
        <end position="119"/>
    </location>
</feature>
<dbReference type="InterPro" id="IPR006652">
    <property type="entry name" value="Kelch_1"/>
</dbReference>
<dbReference type="SUPFAM" id="SSF117281">
    <property type="entry name" value="Kelch motif"/>
    <property type="match status" value="1"/>
</dbReference>
<protein>
    <submittedName>
        <fullName evidence="2">F-box/kelch-repeat protein</fullName>
    </submittedName>
</protein>
<dbReference type="InterPro" id="IPR050354">
    <property type="entry name" value="F-box/kelch-repeat_ARATH"/>
</dbReference>
<evidence type="ECO:0000259" key="1">
    <source>
        <dbReference type="Pfam" id="PF25210"/>
    </source>
</evidence>
<dbReference type="EMBL" id="GEVM01010786">
    <property type="protein sequence ID" value="JAU95152.1"/>
    <property type="molecule type" value="Transcribed_RNA"/>
</dbReference>
<reference evidence="2" key="1">
    <citation type="submission" date="2016-07" db="EMBL/GenBank/DDBJ databases">
        <title>De novo transcriptome assembly of four accessions of the metal hyperaccumulator plant Noccaea caerulescens.</title>
        <authorList>
            <person name="Blande D."/>
            <person name="Halimaa P."/>
            <person name="Tervahauta A.I."/>
            <person name="Aarts M.G."/>
            <person name="Karenlampi S.O."/>
        </authorList>
    </citation>
    <scope>NUCLEOTIDE SEQUENCE</scope>
</reference>
<dbReference type="InterPro" id="IPR057499">
    <property type="entry name" value="Kelch_FKB95"/>
</dbReference>
<proteinExistence type="predicted"/>
<accession>A0A1J3JT90</accession>
<organism evidence="2">
    <name type="scientific">Noccaea caerulescens</name>
    <name type="common">Alpine penny-cress</name>
    <name type="synonym">Thlaspi caerulescens</name>
    <dbReference type="NCBI Taxonomy" id="107243"/>
    <lineage>
        <taxon>Eukaryota</taxon>
        <taxon>Viridiplantae</taxon>
        <taxon>Streptophyta</taxon>
        <taxon>Embryophyta</taxon>
        <taxon>Tracheophyta</taxon>
        <taxon>Spermatophyta</taxon>
        <taxon>Magnoliopsida</taxon>
        <taxon>eudicotyledons</taxon>
        <taxon>Gunneridae</taxon>
        <taxon>Pentapetalae</taxon>
        <taxon>rosids</taxon>
        <taxon>malvids</taxon>
        <taxon>Brassicales</taxon>
        <taxon>Brassicaceae</taxon>
        <taxon>Coluteocarpeae</taxon>
        <taxon>Noccaea</taxon>
    </lineage>
</organism>
<dbReference type="Pfam" id="PF25210">
    <property type="entry name" value="Kelch_FKB95"/>
    <property type="match status" value="1"/>
</dbReference>